<reference evidence="2 3" key="1">
    <citation type="submission" date="2019-03" db="EMBL/GenBank/DDBJ databases">
        <title>Flavobacterium AR-3-4 sp. nov. isolated from arctic soil.</title>
        <authorList>
            <person name="Chaudhary D.K."/>
        </authorList>
    </citation>
    <scope>NUCLEOTIDE SEQUENCE [LARGE SCALE GENOMIC DNA]</scope>
    <source>
        <strain evidence="2 3">AR-3-4</strain>
    </source>
</reference>
<name>A0A4R5CEB5_9FLAO</name>
<proteinExistence type="predicted"/>
<feature type="domain" description="SGNH hydrolase-type esterase" evidence="1">
    <location>
        <begin position="59"/>
        <end position="209"/>
    </location>
</feature>
<protein>
    <submittedName>
        <fullName evidence="2">G-D-S-L family lipolytic protein</fullName>
    </submittedName>
</protein>
<dbReference type="Gene3D" id="3.40.50.1110">
    <property type="entry name" value="SGNH hydrolase"/>
    <property type="match status" value="1"/>
</dbReference>
<dbReference type="GO" id="GO:0016788">
    <property type="term" value="F:hydrolase activity, acting on ester bonds"/>
    <property type="evidence" value="ECO:0007669"/>
    <property type="project" value="UniProtKB-ARBA"/>
</dbReference>
<dbReference type="EMBL" id="SMFK01000010">
    <property type="protein sequence ID" value="TDD95522.1"/>
    <property type="molecule type" value="Genomic_DNA"/>
</dbReference>
<dbReference type="RefSeq" id="WP_132007145.1">
    <property type="nucleotide sequence ID" value="NZ_SMFK01000010.1"/>
</dbReference>
<dbReference type="Pfam" id="PF13472">
    <property type="entry name" value="Lipase_GDSL_2"/>
    <property type="match status" value="1"/>
</dbReference>
<dbReference type="OrthoDB" id="9790057at2"/>
<dbReference type="Proteomes" id="UP000295479">
    <property type="component" value="Unassembled WGS sequence"/>
</dbReference>
<evidence type="ECO:0000313" key="2">
    <source>
        <dbReference type="EMBL" id="TDD95522.1"/>
    </source>
</evidence>
<comment type="caution">
    <text evidence="2">The sequence shown here is derived from an EMBL/GenBank/DDBJ whole genome shotgun (WGS) entry which is preliminary data.</text>
</comment>
<evidence type="ECO:0000259" key="1">
    <source>
        <dbReference type="Pfam" id="PF13472"/>
    </source>
</evidence>
<sequence>MNIKVRILFLLLLFSFVGCKVKDKPYWEDIQKFKTIDQQNSPIQQRILFIGSSSFTYWKDVQEYFPNHSITNRAFGGSTLLNLIEYKNDILNPYHPKQIVIYCGENDIANDDKVTGETVYNRFLVLFEIIKHKYPDVFVAYVSMKPSPSRWHLKDKMMDGNRRIETFLKSEKNTVFINIWDKMLDEKGKPMGIIFLKDSLHMNPKGYEIWKKEIAPNLKF</sequence>
<keyword evidence="3" id="KW-1185">Reference proteome</keyword>
<dbReference type="InterPro" id="IPR013830">
    <property type="entry name" value="SGNH_hydro"/>
</dbReference>
<dbReference type="InterPro" id="IPR036514">
    <property type="entry name" value="SGNH_hydro_sf"/>
</dbReference>
<accession>A0A4R5CEB5</accession>
<dbReference type="SUPFAM" id="SSF52266">
    <property type="entry name" value="SGNH hydrolase"/>
    <property type="match status" value="1"/>
</dbReference>
<gene>
    <name evidence="2" type="ORF">E0F76_13740</name>
</gene>
<evidence type="ECO:0000313" key="3">
    <source>
        <dbReference type="Proteomes" id="UP000295479"/>
    </source>
</evidence>
<dbReference type="PROSITE" id="PS51257">
    <property type="entry name" value="PROKAR_LIPOPROTEIN"/>
    <property type="match status" value="1"/>
</dbReference>
<organism evidence="2 3">
    <name type="scientific">Flavobacterium cellulosilyticum</name>
    <dbReference type="NCBI Taxonomy" id="2541731"/>
    <lineage>
        <taxon>Bacteria</taxon>
        <taxon>Pseudomonadati</taxon>
        <taxon>Bacteroidota</taxon>
        <taxon>Flavobacteriia</taxon>
        <taxon>Flavobacteriales</taxon>
        <taxon>Flavobacteriaceae</taxon>
        <taxon>Flavobacterium</taxon>
    </lineage>
</organism>
<dbReference type="AlphaFoldDB" id="A0A4R5CEB5"/>